<dbReference type="InterPro" id="IPR050333">
    <property type="entry name" value="SLRP"/>
</dbReference>
<feature type="chain" id="PRO_5041300105" evidence="3">
    <location>
        <begin position="23"/>
        <end position="293"/>
    </location>
</feature>
<dbReference type="Gene3D" id="3.80.10.10">
    <property type="entry name" value="Ribonuclease Inhibitor"/>
    <property type="match status" value="3"/>
</dbReference>
<dbReference type="PROSITE" id="PS51450">
    <property type="entry name" value="LRR"/>
    <property type="match status" value="1"/>
</dbReference>
<keyword evidence="1" id="KW-0433">Leucine-rich repeat</keyword>
<dbReference type="PANTHER" id="PTHR45712">
    <property type="entry name" value="AGAP008170-PA"/>
    <property type="match status" value="1"/>
</dbReference>
<dbReference type="PANTHER" id="PTHR45712:SF22">
    <property type="entry name" value="INSULIN-LIKE GROWTH FACTOR-BINDING PROTEIN COMPLEX ACID LABILE SUBUNIT"/>
    <property type="match status" value="1"/>
</dbReference>
<name>A0AA38I2G0_9CUCU</name>
<organism evidence="4 5">
    <name type="scientific">Zophobas morio</name>
    <dbReference type="NCBI Taxonomy" id="2755281"/>
    <lineage>
        <taxon>Eukaryota</taxon>
        <taxon>Metazoa</taxon>
        <taxon>Ecdysozoa</taxon>
        <taxon>Arthropoda</taxon>
        <taxon>Hexapoda</taxon>
        <taxon>Insecta</taxon>
        <taxon>Pterygota</taxon>
        <taxon>Neoptera</taxon>
        <taxon>Endopterygota</taxon>
        <taxon>Coleoptera</taxon>
        <taxon>Polyphaga</taxon>
        <taxon>Cucujiformia</taxon>
        <taxon>Tenebrionidae</taxon>
        <taxon>Zophobas</taxon>
    </lineage>
</organism>
<reference evidence="4" key="1">
    <citation type="journal article" date="2023" name="G3 (Bethesda)">
        <title>Whole genome assemblies of Zophobas morio and Tenebrio molitor.</title>
        <authorList>
            <person name="Kaur S."/>
            <person name="Stinson S.A."/>
            <person name="diCenzo G.C."/>
        </authorList>
    </citation>
    <scope>NUCLEOTIDE SEQUENCE</scope>
    <source>
        <strain evidence="4">QUZm001</strain>
    </source>
</reference>
<dbReference type="AlphaFoldDB" id="A0AA38I2G0"/>
<keyword evidence="5" id="KW-1185">Reference proteome</keyword>
<evidence type="ECO:0000256" key="2">
    <source>
        <dbReference type="ARBA" id="ARBA00022737"/>
    </source>
</evidence>
<gene>
    <name evidence="4" type="ORF">Zmor_020205</name>
</gene>
<protein>
    <submittedName>
        <fullName evidence="4">Uncharacterized protein</fullName>
    </submittedName>
</protein>
<dbReference type="InterPro" id="IPR001611">
    <property type="entry name" value="Leu-rich_rpt"/>
</dbReference>
<keyword evidence="3" id="KW-0732">Signal</keyword>
<sequence length="293" mass="35089">MSHISLLFLCLLQFSFYSILLCDNYKNYSFPLRKISLNREWLKNQYDNVHIKNEDIPIITKELTQDLAAVKKLEIQSSNVTSIQEGSFYNLRLLKKLSLKDNFLHEIKNNIFSNLRIEELDLSNNLISVIEAEAFDSMWNLKRINLRNNEINNYDNRWFVNVPFLSNINFENNFITYLPREILGRNKFYYIDFIMSYNRLEEIDEDAFYGIYRFSRLYLDHNGLSTISKEIFRYLSEIRDLRLDNNNIVCIAVDLKKVRYGNLDFNPWNEECWRRLIQNMNSNELNITTTSTI</sequence>
<comment type="caution">
    <text evidence="4">The sequence shown here is derived from an EMBL/GenBank/DDBJ whole genome shotgun (WGS) entry which is preliminary data.</text>
</comment>
<dbReference type="InterPro" id="IPR003591">
    <property type="entry name" value="Leu-rich_rpt_typical-subtyp"/>
</dbReference>
<dbReference type="SUPFAM" id="SSF52058">
    <property type="entry name" value="L domain-like"/>
    <property type="match status" value="1"/>
</dbReference>
<evidence type="ECO:0000256" key="1">
    <source>
        <dbReference type="ARBA" id="ARBA00022614"/>
    </source>
</evidence>
<evidence type="ECO:0000256" key="3">
    <source>
        <dbReference type="SAM" id="SignalP"/>
    </source>
</evidence>
<dbReference type="EMBL" id="JALNTZ010000006">
    <property type="protein sequence ID" value="KAJ3648400.1"/>
    <property type="molecule type" value="Genomic_DNA"/>
</dbReference>
<dbReference type="SMART" id="SM00369">
    <property type="entry name" value="LRR_TYP"/>
    <property type="match status" value="7"/>
</dbReference>
<dbReference type="InterPro" id="IPR026906">
    <property type="entry name" value="LRR_5"/>
</dbReference>
<dbReference type="Proteomes" id="UP001168821">
    <property type="component" value="Unassembled WGS sequence"/>
</dbReference>
<accession>A0AA38I2G0</accession>
<keyword evidence="2" id="KW-0677">Repeat</keyword>
<dbReference type="Pfam" id="PF13855">
    <property type="entry name" value="LRR_8"/>
    <property type="match status" value="1"/>
</dbReference>
<proteinExistence type="predicted"/>
<feature type="signal peptide" evidence="3">
    <location>
        <begin position="1"/>
        <end position="22"/>
    </location>
</feature>
<dbReference type="InterPro" id="IPR032675">
    <property type="entry name" value="LRR_dom_sf"/>
</dbReference>
<dbReference type="Pfam" id="PF13306">
    <property type="entry name" value="LRR_5"/>
    <property type="match status" value="1"/>
</dbReference>
<evidence type="ECO:0000313" key="5">
    <source>
        <dbReference type="Proteomes" id="UP001168821"/>
    </source>
</evidence>
<evidence type="ECO:0000313" key="4">
    <source>
        <dbReference type="EMBL" id="KAJ3648400.1"/>
    </source>
</evidence>